<dbReference type="InterPro" id="IPR019989">
    <property type="entry name" value="CRISPR-assoc_Csx13_N"/>
</dbReference>
<accession>A0A3B7MF93</accession>
<organism evidence="1 2">
    <name type="scientific">Thermosynechococcus sichuanensis E542</name>
    <dbReference type="NCBI Taxonomy" id="2016101"/>
    <lineage>
        <taxon>Bacteria</taxon>
        <taxon>Bacillati</taxon>
        <taxon>Cyanobacteriota</taxon>
        <taxon>Cyanophyceae</taxon>
        <taxon>Acaryochloridales</taxon>
        <taxon>Thermosynechococcaceae</taxon>
        <taxon>Thermosynechococcus</taxon>
        <taxon>Thermosynechococcus sichuanensis</taxon>
    </lineage>
</organism>
<protein>
    <submittedName>
        <fullName evidence="1">Type I-MYXAN CRISPR-associated Cas8a1/Cmx1</fullName>
    </submittedName>
</protein>
<gene>
    <name evidence="1" type="primary">cas8a1</name>
    <name evidence="1" type="ORF">D3A95_10035</name>
</gene>
<proteinExistence type="predicted"/>
<dbReference type="KEGG" id="tsq:D3A95_10035"/>
<reference evidence="2" key="1">
    <citation type="submission" date="2018-09" db="EMBL/GenBank/DDBJ databases">
        <title>Complete genome sequence of thermophilic cyanobacteria strain Thermosynechococcus elongatus PKUAC-SCTE542.</title>
        <authorList>
            <person name="Liang Y."/>
            <person name="Tang J."/>
            <person name="Daroch M."/>
        </authorList>
    </citation>
    <scope>NUCLEOTIDE SEQUENCE [LARGE SCALE GENOMIC DNA]</scope>
    <source>
        <strain evidence="2">E542</strain>
    </source>
</reference>
<dbReference type="Proteomes" id="UP000261812">
    <property type="component" value="Chromosome"/>
</dbReference>
<dbReference type="RefSeq" id="WP_181494869.1">
    <property type="nucleotide sequence ID" value="NZ_CP032152.1"/>
</dbReference>
<evidence type="ECO:0000313" key="2">
    <source>
        <dbReference type="Proteomes" id="UP000261812"/>
    </source>
</evidence>
<dbReference type="EMBL" id="CP032152">
    <property type="protein sequence ID" value="AXY68308.1"/>
    <property type="molecule type" value="Genomic_DNA"/>
</dbReference>
<name>A0A3B7MF93_9CYAN</name>
<keyword evidence="2" id="KW-1185">Reference proteome</keyword>
<dbReference type="AlphaFoldDB" id="A0A3B7MF93"/>
<dbReference type="NCBIfam" id="TIGR03485">
    <property type="entry name" value="cas_csx13_N"/>
    <property type="match status" value="1"/>
</dbReference>
<evidence type="ECO:0000313" key="1">
    <source>
        <dbReference type="EMBL" id="AXY68308.1"/>
    </source>
</evidence>
<sequence length="508" mass="58339">MSQFTLSLFDPNFLLPHRAGVAGLALALAELENQGNHAPLTWNITDEAVELEWEDSDQEVVTWLLKQTYQINDQGYLNVPALKLDEQGQYTFTQGVLTTFLQHNKHRKLKSPSVTRTFSIDEGQPEIQIDVKPLLSCYYTSDLKDAFNNKGAFKKKIPLKGNHLPGLVECFVNGPYQESPQGFLALLFLPLACGYYQLPPQPVGGKLSARSALVIPEVQHLKHWVRRRRAMRGCTYRDFRSSGAGESALHFLLQEKAIEESQQFGVHYCEVYQLGKQVWNAQQAYLKQAVYRVEVTDKVLKVLKLYEEARQVFPACVRQKENGETWLALSKALPWICDNLIGGQPWYAGFFEFYKRNRIYEREGLVKMAEYLNLDERVLFEVVQDAFSKYLDGQRQQANEQGRKLDYGQVTDKVIYRFQRPNTQQEFATALVDFLSQFRSKAARDKGPQIVHWIHREENWRRARDLVLLAIATYSSKKGDALNGVDVPLESMDEGDTTEEEMFAFANE</sequence>
<dbReference type="GO" id="GO:0051607">
    <property type="term" value="P:defense response to virus"/>
    <property type="evidence" value="ECO:0007669"/>
    <property type="project" value="InterPro"/>
</dbReference>